<dbReference type="Proteomes" id="UP001556367">
    <property type="component" value="Unassembled WGS sequence"/>
</dbReference>
<comment type="caution">
    <text evidence="2">The sequence shown here is derived from an EMBL/GenBank/DDBJ whole genome shotgun (WGS) entry which is preliminary data.</text>
</comment>
<reference evidence="3" key="1">
    <citation type="submission" date="2024-06" db="EMBL/GenBank/DDBJ databases">
        <title>Multi-omics analyses provide insights into the biosynthesis of the anticancer antibiotic pleurotin in Hohenbuehelia grisea.</title>
        <authorList>
            <person name="Weaver J.A."/>
            <person name="Alberti F."/>
        </authorList>
    </citation>
    <scope>NUCLEOTIDE SEQUENCE [LARGE SCALE GENOMIC DNA]</scope>
    <source>
        <strain evidence="3">T-177</strain>
    </source>
</reference>
<gene>
    <name evidence="2" type="ORF">HGRIS_001394</name>
</gene>
<feature type="region of interest" description="Disordered" evidence="1">
    <location>
        <begin position="129"/>
        <end position="159"/>
    </location>
</feature>
<keyword evidence="3" id="KW-1185">Reference proteome</keyword>
<feature type="region of interest" description="Disordered" evidence="1">
    <location>
        <begin position="207"/>
        <end position="231"/>
    </location>
</feature>
<protein>
    <submittedName>
        <fullName evidence="2">Uncharacterized protein</fullName>
    </submittedName>
</protein>
<feature type="compositionally biased region" description="Polar residues" evidence="1">
    <location>
        <begin position="211"/>
        <end position="221"/>
    </location>
</feature>
<dbReference type="EMBL" id="JASNQZ010000005">
    <property type="protein sequence ID" value="KAL0957611.1"/>
    <property type="molecule type" value="Genomic_DNA"/>
</dbReference>
<name>A0ABR3JRC9_9AGAR</name>
<evidence type="ECO:0000256" key="1">
    <source>
        <dbReference type="SAM" id="MobiDB-lite"/>
    </source>
</evidence>
<accession>A0ABR3JRC9</accession>
<feature type="compositionally biased region" description="Polar residues" evidence="1">
    <location>
        <begin position="148"/>
        <end position="159"/>
    </location>
</feature>
<evidence type="ECO:0000313" key="2">
    <source>
        <dbReference type="EMBL" id="KAL0957611.1"/>
    </source>
</evidence>
<proteinExistence type="predicted"/>
<sequence length="410" mass="45927">MRDGPLHAESSEIRDEERWPDTAILLFTQALRDFWIHMFADPGRTSFDEESTQEAKTRHIKTYLGNNGFLFSFQQVGDRLRRIAQKGKRTSDFPLVGCFEDHGPLTEDSSPVVDHTFIVVEHLDIVASKPSSSLGRSRPRVGAEPKRSNQAPRSSSTAQYVYPQVMASRNETHNIDDGEAFQSTNNTSSVASTGLFHHDYAVAVPARSSHDATATPENSSRMDAGPRSSDLDTCSYDEVPRVAALAPDVQCINRLRYFTMWGGGQRLLDVDVDAYVAGLRCDATNQRVEIRIKLTLPSLNSIHHLPNIHGVDAAMSFAGDCIYGYCITRTFVGARCIAHEVAFVLTWDWRLWGHSTAVYLPASRLTRCRWDPSITAIEQVIFIDCVDYVRVVYELEQSFDISEATAVLYQ</sequence>
<evidence type="ECO:0000313" key="3">
    <source>
        <dbReference type="Proteomes" id="UP001556367"/>
    </source>
</evidence>
<organism evidence="2 3">
    <name type="scientific">Hohenbuehelia grisea</name>
    <dbReference type="NCBI Taxonomy" id="104357"/>
    <lineage>
        <taxon>Eukaryota</taxon>
        <taxon>Fungi</taxon>
        <taxon>Dikarya</taxon>
        <taxon>Basidiomycota</taxon>
        <taxon>Agaricomycotina</taxon>
        <taxon>Agaricomycetes</taxon>
        <taxon>Agaricomycetidae</taxon>
        <taxon>Agaricales</taxon>
        <taxon>Pleurotineae</taxon>
        <taxon>Pleurotaceae</taxon>
        <taxon>Hohenbuehelia</taxon>
    </lineage>
</organism>